<gene>
    <name evidence="1" type="ORF">CLEP1334_LOCUS12896</name>
</gene>
<reference evidence="1" key="1">
    <citation type="submission" date="2021-01" db="EMBL/GenBank/DDBJ databases">
        <authorList>
            <person name="Corre E."/>
            <person name="Pelletier E."/>
            <person name="Niang G."/>
            <person name="Scheremetjew M."/>
            <person name="Finn R."/>
            <person name="Kale V."/>
            <person name="Holt S."/>
            <person name="Cochrane G."/>
            <person name="Meng A."/>
            <person name="Brown T."/>
            <person name="Cohen L."/>
        </authorList>
    </citation>
    <scope>NUCLEOTIDE SEQUENCE</scope>
    <source>
        <strain evidence="1">RCC1130</strain>
    </source>
</reference>
<dbReference type="EMBL" id="HBER01025570">
    <property type="protein sequence ID" value="CAD8537614.1"/>
    <property type="molecule type" value="Transcribed_RNA"/>
</dbReference>
<evidence type="ECO:0008006" key="2">
    <source>
        <dbReference type="Google" id="ProtNLM"/>
    </source>
</evidence>
<name>A0A7S0J1F4_9EUKA</name>
<dbReference type="AlphaFoldDB" id="A0A7S0J1F4"/>
<proteinExistence type="predicted"/>
<sequence length="137" mass="14913">MKNSSDDALDFYWLSRDSALLIRGGANYSYEQINAELATFVSAEYGLAAEGVAVAVVGLRLRSEHEDECCVTIELGTPEAQAKRAEIEQTFLGQAKKRVSKGAKPDRLRIAKLPRNFKGAIQLPDLKAAWAAEVSVG</sequence>
<protein>
    <recommendedName>
        <fullName evidence="2">AMP-binding enzyme C-terminal domain-containing protein</fullName>
    </recommendedName>
</protein>
<accession>A0A7S0J1F4</accession>
<evidence type="ECO:0000313" key="1">
    <source>
        <dbReference type="EMBL" id="CAD8537614.1"/>
    </source>
</evidence>
<organism evidence="1">
    <name type="scientific">Calcidiscus leptoporus</name>
    <dbReference type="NCBI Taxonomy" id="127549"/>
    <lineage>
        <taxon>Eukaryota</taxon>
        <taxon>Haptista</taxon>
        <taxon>Haptophyta</taxon>
        <taxon>Prymnesiophyceae</taxon>
        <taxon>Coccolithales</taxon>
        <taxon>Calcidiscaceae</taxon>
        <taxon>Calcidiscus</taxon>
    </lineage>
</organism>